<sequence length="133" mass="14408">MSPDHGGTGGTEGHSSRVNNTKKDARREVSGPLQILTEVEVAKETHSYSGGLQGAVEPTPMKDSPQTRIINRGHCDGEGIEELAGLVLGSNMNEVEDVLRGDNSRMPMRVYRLQLLWEMGKRAGNHGGDQKGE</sequence>
<gene>
    <name evidence="2" type="ORF">VNO80_13140</name>
</gene>
<dbReference type="Proteomes" id="UP001374584">
    <property type="component" value="Unassembled WGS sequence"/>
</dbReference>
<evidence type="ECO:0000256" key="1">
    <source>
        <dbReference type="SAM" id="MobiDB-lite"/>
    </source>
</evidence>
<dbReference type="AlphaFoldDB" id="A0AAN9R6S0"/>
<evidence type="ECO:0000313" key="2">
    <source>
        <dbReference type="EMBL" id="KAK7364460.1"/>
    </source>
</evidence>
<accession>A0AAN9R6S0</accession>
<organism evidence="2 3">
    <name type="scientific">Phaseolus coccineus</name>
    <name type="common">Scarlet runner bean</name>
    <name type="synonym">Phaseolus multiflorus</name>
    <dbReference type="NCBI Taxonomy" id="3886"/>
    <lineage>
        <taxon>Eukaryota</taxon>
        <taxon>Viridiplantae</taxon>
        <taxon>Streptophyta</taxon>
        <taxon>Embryophyta</taxon>
        <taxon>Tracheophyta</taxon>
        <taxon>Spermatophyta</taxon>
        <taxon>Magnoliopsida</taxon>
        <taxon>eudicotyledons</taxon>
        <taxon>Gunneridae</taxon>
        <taxon>Pentapetalae</taxon>
        <taxon>rosids</taxon>
        <taxon>fabids</taxon>
        <taxon>Fabales</taxon>
        <taxon>Fabaceae</taxon>
        <taxon>Papilionoideae</taxon>
        <taxon>50 kb inversion clade</taxon>
        <taxon>NPAAA clade</taxon>
        <taxon>indigoferoid/millettioid clade</taxon>
        <taxon>Phaseoleae</taxon>
        <taxon>Phaseolus</taxon>
    </lineage>
</organism>
<reference evidence="2 3" key="1">
    <citation type="submission" date="2024-01" db="EMBL/GenBank/DDBJ databases">
        <title>The genomes of 5 underutilized Papilionoideae crops provide insights into root nodulation and disease resistanc.</title>
        <authorList>
            <person name="Jiang F."/>
        </authorList>
    </citation>
    <scope>NUCLEOTIDE SEQUENCE [LARGE SCALE GENOMIC DNA]</scope>
    <source>
        <strain evidence="2">JINMINGXINNONG_FW02</strain>
        <tissue evidence="2">Leaves</tissue>
    </source>
</reference>
<protein>
    <submittedName>
        <fullName evidence="2">Uncharacterized protein</fullName>
    </submittedName>
</protein>
<dbReference type="EMBL" id="JAYMYR010000005">
    <property type="protein sequence ID" value="KAK7364460.1"/>
    <property type="molecule type" value="Genomic_DNA"/>
</dbReference>
<proteinExistence type="predicted"/>
<comment type="caution">
    <text evidence="2">The sequence shown here is derived from an EMBL/GenBank/DDBJ whole genome shotgun (WGS) entry which is preliminary data.</text>
</comment>
<feature type="compositionally biased region" description="Gly residues" evidence="1">
    <location>
        <begin position="1"/>
        <end position="12"/>
    </location>
</feature>
<feature type="region of interest" description="Disordered" evidence="1">
    <location>
        <begin position="46"/>
        <end position="65"/>
    </location>
</feature>
<feature type="region of interest" description="Disordered" evidence="1">
    <location>
        <begin position="1"/>
        <end position="31"/>
    </location>
</feature>
<evidence type="ECO:0000313" key="3">
    <source>
        <dbReference type="Proteomes" id="UP001374584"/>
    </source>
</evidence>
<name>A0AAN9R6S0_PHACN</name>
<keyword evidence="3" id="KW-1185">Reference proteome</keyword>